<comment type="similarity">
    <text evidence="4">Belongs to the GST superfamily.</text>
</comment>
<sequence length="223" mass="25234">MAGKGVTLLGYWGSPYTLRVRWALKLKGVDYEYVEEDLPNKSALLLKYNPAHKKIPVLVHEGKPLAESLVIIEYIDEVWKNNPLLSQDPYGRAEARFWAKFADEKCGPAIMRTFVAKEDEKENVAREARENLKILESYLAEKPFFGGETIGFVDIVAGWIGIWARIVEEIVDANLMDAGNTPLLNAWFDNFLELPAIKECVPPIDQLLEHNKSFHKSLTATST</sequence>
<dbReference type="SFLD" id="SFLDG00358">
    <property type="entry name" value="Main_(cytGST)"/>
    <property type="match status" value="1"/>
</dbReference>
<dbReference type="PROSITE" id="PS50404">
    <property type="entry name" value="GST_NTER"/>
    <property type="match status" value="1"/>
</dbReference>
<protein>
    <recommendedName>
        <fullName evidence="1">glutathione transferase</fullName>
        <ecNumber evidence="1">2.5.1.18</ecNumber>
    </recommendedName>
</protein>
<dbReference type="EC" id="2.5.1.18" evidence="1"/>
<dbReference type="GO" id="GO:0006749">
    <property type="term" value="P:glutathione metabolic process"/>
    <property type="evidence" value="ECO:0007669"/>
    <property type="project" value="InterPro"/>
</dbReference>
<evidence type="ECO:0000259" key="6">
    <source>
        <dbReference type="PROSITE" id="PS50405"/>
    </source>
</evidence>
<name>A0A9Q0J0P3_9ROSI</name>
<dbReference type="Proteomes" id="UP001141552">
    <property type="component" value="Unassembled WGS sequence"/>
</dbReference>
<comment type="caution">
    <text evidence="7">The sequence shown here is derived from an EMBL/GenBank/DDBJ whole genome shotgun (WGS) entry which is preliminary data.</text>
</comment>
<keyword evidence="8" id="KW-1185">Reference proteome</keyword>
<organism evidence="7 8">
    <name type="scientific">Turnera subulata</name>
    <dbReference type="NCBI Taxonomy" id="218843"/>
    <lineage>
        <taxon>Eukaryota</taxon>
        <taxon>Viridiplantae</taxon>
        <taxon>Streptophyta</taxon>
        <taxon>Embryophyta</taxon>
        <taxon>Tracheophyta</taxon>
        <taxon>Spermatophyta</taxon>
        <taxon>Magnoliopsida</taxon>
        <taxon>eudicotyledons</taxon>
        <taxon>Gunneridae</taxon>
        <taxon>Pentapetalae</taxon>
        <taxon>rosids</taxon>
        <taxon>fabids</taxon>
        <taxon>Malpighiales</taxon>
        <taxon>Passifloraceae</taxon>
        <taxon>Turnera</taxon>
    </lineage>
</organism>
<proteinExistence type="inferred from homology"/>
<dbReference type="InterPro" id="IPR045074">
    <property type="entry name" value="GST_C_Tau"/>
</dbReference>
<dbReference type="SUPFAM" id="SSF47616">
    <property type="entry name" value="GST C-terminal domain-like"/>
    <property type="match status" value="1"/>
</dbReference>
<evidence type="ECO:0000256" key="1">
    <source>
        <dbReference type="ARBA" id="ARBA00012452"/>
    </source>
</evidence>
<dbReference type="InterPro" id="IPR004045">
    <property type="entry name" value="Glutathione_S-Trfase_N"/>
</dbReference>
<dbReference type="SFLD" id="SFLDG01152">
    <property type="entry name" value="Main.3:_Omega-_and_Tau-like"/>
    <property type="match status" value="1"/>
</dbReference>
<evidence type="ECO:0000313" key="8">
    <source>
        <dbReference type="Proteomes" id="UP001141552"/>
    </source>
</evidence>
<dbReference type="FunFam" id="3.40.30.10:FF:000197">
    <property type="entry name" value="Glutathione S-transferase U10"/>
    <property type="match status" value="1"/>
</dbReference>
<dbReference type="CDD" id="cd03185">
    <property type="entry name" value="GST_C_Tau"/>
    <property type="match status" value="1"/>
</dbReference>
<keyword evidence="2" id="KW-0808">Transferase</keyword>
<evidence type="ECO:0000256" key="2">
    <source>
        <dbReference type="ARBA" id="ARBA00022679"/>
    </source>
</evidence>
<feature type="domain" description="GST C-terminal" evidence="6">
    <location>
        <begin position="88"/>
        <end position="214"/>
    </location>
</feature>
<gene>
    <name evidence="7" type="ORF">Tsubulata_041820</name>
</gene>
<dbReference type="SUPFAM" id="SSF52833">
    <property type="entry name" value="Thioredoxin-like"/>
    <property type="match status" value="1"/>
</dbReference>
<evidence type="ECO:0000313" key="7">
    <source>
        <dbReference type="EMBL" id="KAJ4824128.1"/>
    </source>
</evidence>
<evidence type="ECO:0000256" key="4">
    <source>
        <dbReference type="RuleBase" id="RU003494"/>
    </source>
</evidence>
<dbReference type="SFLD" id="SFLDS00019">
    <property type="entry name" value="Glutathione_Transferase_(cytos"/>
    <property type="match status" value="1"/>
</dbReference>
<evidence type="ECO:0000259" key="5">
    <source>
        <dbReference type="PROSITE" id="PS50404"/>
    </source>
</evidence>
<dbReference type="CDD" id="cd03058">
    <property type="entry name" value="GST_N_Tau"/>
    <property type="match status" value="1"/>
</dbReference>
<dbReference type="PROSITE" id="PS50405">
    <property type="entry name" value="GST_CTER"/>
    <property type="match status" value="1"/>
</dbReference>
<dbReference type="InterPro" id="IPR010987">
    <property type="entry name" value="Glutathione-S-Trfase_C-like"/>
</dbReference>
<dbReference type="AlphaFoldDB" id="A0A9Q0J0P3"/>
<dbReference type="GO" id="GO:0005737">
    <property type="term" value="C:cytoplasm"/>
    <property type="evidence" value="ECO:0007669"/>
    <property type="project" value="TreeGrafter"/>
</dbReference>
<dbReference type="OrthoDB" id="844856at2759"/>
<dbReference type="InterPro" id="IPR036282">
    <property type="entry name" value="Glutathione-S-Trfase_C_sf"/>
</dbReference>
<reference evidence="7" key="1">
    <citation type="submission" date="2022-02" db="EMBL/GenBank/DDBJ databases">
        <authorList>
            <person name="Henning P.M."/>
            <person name="McCubbin A.G."/>
            <person name="Shore J.S."/>
        </authorList>
    </citation>
    <scope>NUCLEOTIDE SEQUENCE</scope>
    <source>
        <strain evidence="7">F60SS</strain>
        <tissue evidence="7">Leaves</tissue>
    </source>
</reference>
<reference evidence="7" key="2">
    <citation type="journal article" date="2023" name="Plants (Basel)">
        <title>Annotation of the Turnera subulata (Passifloraceae) Draft Genome Reveals the S-Locus Evolved after the Divergence of Turneroideae from Passifloroideae in a Stepwise Manner.</title>
        <authorList>
            <person name="Henning P.M."/>
            <person name="Roalson E.H."/>
            <person name="Mir W."/>
            <person name="McCubbin A.G."/>
            <person name="Shore J.S."/>
        </authorList>
    </citation>
    <scope>NUCLEOTIDE SEQUENCE</scope>
    <source>
        <strain evidence="7">F60SS</strain>
    </source>
</reference>
<dbReference type="InterPro" id="IPR004046">
    <property type="entry name" value="GST_C"/>
</dbReference>
<dbReference type="Pfam" id="PF00043">
    <property type="entry name" value="GST_C"/>
    <property type="match status" value="1"/>
</dbReference>
<dbReference type="FunFam" id="1.20.1050.10:FF:000012">
    <property type="entry name" value="Tau class glutathione S-transferase"/>
    <property type="match status" value="1"/>
</dbReference>
<dbReference type="Gene3D" id="3.40.30.10">
    <property type="entry name" value="Glutaredoxin"/>
    <property type="match status" value="1"/>
</dbReference>
<dbReference type="Pfam" id="PF02798">
    <property type="entry name" value="GST_N"/>
    <property type="match status" value="1"/>
</dbReference>
<dbReference type="InterPro" id="IPR040079">
    <property type="entry name" value="Glutathione_S-Trfase"/>
</dbReference>
<dbReference type="GO" id="GO:0004364">
    <property type="term" value="F:glutathione transferase activity"/>
    <property type="evidence" value="ECO:0007669"/>
    <property type="project" value="UniProtKB-EC"/>
</dbReference>
<accession>A0A9Q0J0P3</accession>
<dbReference type="EMBL" id="JAKUCV010007262">
    <property type="protein sequence ID" value="KAJ4824128.1"/>
    <property type="molecule type" value="Genomic_DNA"/>
</dbReference>
<feature type="domain" description="GST N-terminal" evidence="5">
    <location>
        <begin position="4"/>
        <end position="83"/>
    </location>
</feature>
<dbReference type="PANTHER" id="PTHR11260:SF695">
    <property type="entry name" value="GLUTATHIONE TRANSFERASE"/>
    <property type="match status" value="1"/>
</dbReference>
<dbReference type="InterPro" id="IPR045073">
    <property type="entry name" value="Omega/Tau-like"/>
</dbReference>
<comment type="catalytic activity">
    <reaction evidence="3">
        <text>RX + glutathione = an S-substituted glutathione + a halide anion + H(+)</text>
        <dbReference type="Rhea" id="RHEA:16437"/>
        <dbReference type="ChEBI" id="CHEBI:15378"/>
        <dbReference type="ChEBI" id="CHEBI:16042"/>
        <dbReference type="ChEBI" id="CHEBI:17792"/>
        <dbReference type="ChEBI" id="CHEBI:57925"/>
        <dbReference type="ChEBI" id="CHEBI:90779"/>
        <dbReference type="EC" id="2.5.1.18"/>
    </reaction>
</comment>
<dbReference type="PANTHER" id="PTHR11260">
    <property type="entry name" value="GLUTATHIONE S-TRANSFERASE, GST, SUPERFAMILY, GST DOMAIN CONTAINING"/>
    <property type="match status" value="1"/>
</dbReference>
<dbReference type="Gene3D" id="1.20.1050.10">
    <property type="match status" value="1"/>
</dbReference>
<dbReference type="InterPro" id="IPR036249">
    <property type="entry name" value="Thioredoxin-like_sf"/>
</dbReference>
<evidence type="ECO:0000256" key="3">
    <source>
        <dbReference type="ARBA" id="ARBA00047960"/>
    </source>
</evidence>